<organism evidence="3 4">
    <name type="scientific">Rossellomorea aquimaris</name>
    <dbReference type="NCBI Taxonomy" id="189382"/>
    <lineage>
        <taxon>Bacteria</taxon>
        <taxon>Bacillati</taxon>
        <taxon>Bacillota</taxon>
        <taxon>Bacilli</taxon>
        <taxon>Bacillales</taxon>
        <taxon>Bacillaceae</taxon>
        <taxon>Rossellomorea</taxon>
    </lineage>
</organism>
<reference evidence="3 4" key="1">
    <citation type="submission" date="2019-08" db="EMBL/GenBank/DDBJ databases">
        <title>Bacillus genomes from the desert of Cuatro Cienegas, Coahuila.</title>
        <authorList>
            <person name="Olmedo-Alvarez G."/>
        </authorList>
    </citation>
    <scope>NUCLEOTIDE SEQUENCE [LARGE SCALE GENOMIC DNA]</scope>
    <source>
        <strain evidence="3 4">CH87b_3T</strain>
    </source>
</reference>
<name>A0A5D4U978_9BACI</name>
<dbReference type="NCBIfam" id="TIGR04088">
    <property type="entry name" value="cognate_SipW"/>
    <property type="match status" value="1"/>
</dbReference>
<feature type="transmembrane region" description="Helical" evidence="2">
    <location>
        <begin position="20"/>
        <end position="38"/>
    </location>
</feature>
<feature type="compositionally biased region" description="Polar residues" evidence="1">
    <location>
        <begin position="269"/>
        <end position="285"/>
    </location>
</feature>
<dbReference type="GO" id="GO:0097311">
    <property type="term" value="C:bacterial biofilm matrix"/>
    <property type="evidence" value="ECO:0007669"/>
    <property type="project" value="InterPro"/>
</dbReference>
<feature type="region of interest" description="Disordered" evidence="1">
    <location>
        <begin position="185"/>
        <end position="285"/>
    </location>
</feature>
<dbReference type="Proteomes" id="UP000324269">
    <property type="component" value="Unassembled WGS sequence"/>
</dbReference>
<comment type="caution">
    <text evidence="3">The sequence shown here is derived from an EMBL/GenBank/DDBJ whole genome shotgun (WGS) entry which is preliminary data.</text>
</comment>
<dbReference type="AlphaFoldDB" id="A0A5D4U978"/>
<feature type="compositionally biased region" description="Basic and acidic residues" evidence="1">
    <location>
        <begin position="185"/>
        <end position="216"/>
    </location>
</feature>
<keyword evidence="2" id="KW-1133">Transmembrane helix</keyword>
<evidence type="ECO:0000313" key="4">
    <source>
        <dbReference type="Proteomes" id="UP000324269"/>
    </source>
</evidence>
<keyword evidence="2" id="KW-0472">Membrane</keyword>
<dbReference type="OrthoDB" id="2560527at2"/>
<dbReference type="RefSeq" id="WP_148970338.1">
    <property type="nucleotide sequence ID" value="NZ_JBNIKW010000005.1"/>
</dbReference>
<dbReference type="InterPro" id="IPR023833">
    <property type="entry name" value="Signal_pept_SipW-depend-type"/>
</dbReference>
<accession>A0A5D4U978</accession>
<keyword evidence="2" id="KW-0812">Transmembrane</keyword>
<gene>
    <name evidence="3" type="primary">tapA</name>
    <name evidence="3" type="ORF">FZC85_17720</name>
</gene>
<protein>
    <submittedName>
        <fullName evidence="3">Amyloid fiber anchoring/assembly protein TapA</fullName>
    </submittedName>
</protein>
<feature type="compositionally biased region" description="Basic and acidic residues" evidence="1">
    <location>
        <begin position="226"/>
        <end position="250"/>
    </location>
</feature>
<evidence type="ECO:0000256" key="2">
    <source>
        <dbReference type="SAM" id="Phobius"/>
    </source>
</evidence>
<dbReference type="EMBL" id="VTEZ01000005">
    <property type="protein sequence ID" value="TYS83823.1"/>
    <property type="molecule type" value="Genomic_DNA"/>
</dbReference>
<evidence type="ECO:0000313" key="3">
    <source>
        <dbReference type="EMBL" id="TYS83823.1"/>
    </source>
</evidence>
<dbReference type="InterPro" id="IPR023848">
    <property type="entry name" value="TasA"/>
</dbReference>
<evidence type="ECO:0000256" key="1">
    <source>
        <dbReference type="SAM" id="MobiDB-lite"/>
    </source>
</evidence>
<proteinExistence type="predicted"/>
<dbReference type="NCBIfam" id="TIGR04087">
    <property type="entry name" value="YqxM_for_SipW"/>
    <property type="match status" value="1"/>
</dbReference>
<sequence length="285" mass="32490">MIPIRFKRQRKFRNNKNLKLVLELLGIIYLSLFTLSYLTSQTGAYFNDQEQATVVISSGKWLEEWDKSSLTFTNKQSTQKVEGCGKTEISSLLKNGSKNDMKGTSEYEVYFSQADNPKDGKKVAEGTIESIQSNQSTTLTYNTDISGNYKFRVFQRPGHGNKYDERHDLWSETITLTCKEIKPDKKELEKSIEQPKKTTEPEVKKEEPIIPEKEQNTEPNDTPGESEQKIETKKEESDSKGEEVTKENNTMKDSNVDEEEEPKDKGQAESESSESNEGQVNENGN</sequence>